<reference evidence="2 3" key="1">
    <citation type="submission" date="2019-08" db="EMBL/GenBank/DDBJ databases">
        <authorList>
            <person name="Peeters C."/>
        </authorList>
    </citation>
    <scope>NUCLEOTIDE SEQUENCE [LARGE SCALE GENOMIC DNA]</scope>
    <source>
        <strain evidence="2 3">LMG 31107</strain>
    </source>
</reference>
<feature type="region of interest" description="Disordered" evidence="1">
    <location>
        <begin position="174"/>
        <end position="205"/>
    </location>
</feature>
<dbReference type="EMBL" id="CABPRY010000016">
    <property type="protein sequence ID" value="VVE46014.1"/>
    <property type="molecule type" value="Genomic_DNA"/>
</dbReference>
<feature type="compositionally biased region" description="Basic and acidic residues" evidence="1">
    <location>
        <begin position="182"/>
        <end position="199"/>
    </location>
</feature>
<sequence>MPTSNHPSQFYPDLSEDRLQALSNLLLDVRYNALAALQSEYDNNYTRECTAFGRQREMLIQIWKAKKFPWLDIKHSGMDVTFTIGGVPCRFFTDDPNNPQKHGFFRRNSVDQLFAPVETQPVLWRFVIERAMTDEDEDHVYLIGFNSYEEKVCEWRHRPASGMLHSVDAITPPSVDLPDAEVTLRPESPDEGAEFDKDTGTGGTK</sequence>
<name>A0A5E4YBE1_9BURK</name>
<gene>
    <name evidence="2" type="ORF">PCE31107_04419</name>
</gene>
<protein>
    <submittedName>
        <fullName evidence="2">Uncharacterized protein</fullName>
    </submittedName>
</protein>
<dbReference type="AlphaFoldDB" id="A0A5E4YBE1"/>
<evidence type="ECO:0000256" key="1">
    <source>
        <dbReference type="SAM" id="MobiDB-lite"/>
    </source>
</evidence>
<evidence type="ECO:0000313" key="2">
    <source>
        <dbReference type="EMBL" id="VVE46014.1"/>
    </source>
</evidence>
<dbReference type="Proteomes" id="UP000396788">
    <property type="component" value="Unassembled WGS sequence"/>
</dbReference>
<proteinExistence type="predicted"/>
<dbReference type="RefSeq" id="WP_150610641.1">
    <property type="nucleotide sequence ID" value="NZ_CABPRY010000016.1"/>
</dbReference>
<organism evidence="2 3">
    <name type="scientific">Pandoraea cepalis</name>
    <dbReference type="NCBI Taxonomy" id="2508294"/>
    <lineage>
        <taxon>Bacteria</taxon>
        <taxon>Pseudomonadati</taxon>
        <taxon>Pseudomonadota</taxon>
        <taxon>Betaproteobacteria</taxon>
        <taxon>Burkholderiales</taxon>
        <taxon>Burkholderiaceae</taxon>
        <taxon>Pandoraea</taxon>
    </lineage>
</organism>
<evidence type="ECO:0000313" key="3">
    <source>
        <dbReference type="Proteomes" id="UP000396788"/>
    </source>
</evidence>
<accession>A0A5E4YBE1</accession>